<evidence type="ECO:0000256" key="10">
    <source>
        <dbReference type="RuleBase" id="RU361152"/>
    </source>
</evidence>
<keyword evidence="2 8" id="KW-0479">Metal-binding</keyword>
<dbReference type="InterPro" id="IPR019802">
    <property type="entry name" value="GlycHydrolase_4_CS"/>
</dbReference>
<dbReference type="GO" id="GO:0016616">
    <property type="term" value="F:oxidoreductase activity, acting on the CH-OH group of donors, NAD or NADP as acceptor"/>
    <property type="evidence" value="ECO:0007669"/>
    <property type="project" value="InterPro"/>
</dbReference>
<dbReference type="Gene3D" id="3.40.50.720">
    <property type="entry name" value="NAD(P)-binding Rossmann-like Domain"/>
    <property type="match status" value="1"/>
</dbReference>
<dbReference type="GO" id="GO:0005975">
    <property type="term" value="P:carbohydrate metabolic process"/>
    <property type="evidence" value="ECO:0007669"/>
    <property type="project" value="InterPro"/>
</dbReference>
<keyword evidence="13" id="KW-1185">Reference proteome</keyword>
<feature type="binding site" evidence="8">
    <location>
        <position position="200"/>
    </location>
    <ligand>
        <name>Mn(2+)</name>
        <dbReference type="ChEBI" id="CHEBI:29035"/>
    </ligand>
</feature>
<evidence type="ECO:0000256" key="3">
    <source>
        <dbReference type="ARBA" id="ARBA00022801"/>
    </source>
</evidence>
<evidence type="ECO:0000256" key="2">
    <source>
        <dbReference type="ARBA" id="ARBA00022723"/>
    </source>
</evidence>
<evidence type="ECO:0000313" key="13">
    <source>
        <dbReference type="Proteomes" id="UP000187367"/>
    </source>
</evidence>
<keyword evidence="5 8" id="KW-0464">Manganese</keyword>
<dbReference type="InterPro" id="IPR022616">
    <property type="entry name" value="Glyco_hydro_4_C"/>
</dbReference>
<evidence type="ECO:0000256" key="6">
    <source>
        <dbReference type="ARBA" id="ARBA00023295"/>
    </source>
</evidence>
<evidence type="ECO:0000256" key="9">
    <source>
        <dbReference type="PIRSR" id="PIRSR601088-4"/>
    </source>
</evidence>
<evidence type="ECO:0000256" key="7">
    <source>
        <dbReference type="PIRSR" id="PIRSR601088-2"/>
    </source>
</evidence>
<feature type="binding site" evidence="8">
    <location>
        <position position="170"/>
    </location>
    <ligand>
        <name>Mn(2+)</name>
        <dbReference type="ChEBI" id="CHEBI:29035"/>
    </ligand>
</feature>
<accession>A0A1R1QM98</accession>
<keyword evidence="3 10" id="KW-0378">Hydrolase</keyword>
<dbReference type="GO" id="GO:0004553">
    <property type="term" value="F:hydrolase activity, hydrolyzing O-glycosyl compounds"/>
    <property type="evidence" value="ECO:0007669"/>
    <property type="project" value="InterPro"/>
</dbReference>
<dbReference type="Proteomes" id="UP000187367">
    <property type="component" value="Unassembled WGS sequence"/>
</dbReference>
<dbReference type="Gene3D" id="3.90.110.10">
    <property type="entry name" value="Lactate dehydrogenase/glycoside hydrolase, family 4, C-terminal"/>
    <property type="match status" value="1"/>
</dbReference>
<feature type="binding site" evidence="7">
    <location>
        <position position="148"/>
    </location>
    <ligand>
        <name>substrate</name>
    </ligand>
</feature>
<feature type="domain" description="Glycosyl hydrolase family 4 C-terminal" evidence="11">
    <location>
        <begin position="195"/>
        <end position="410"/>
    </location>
</feature>
<dbReference type="InterPro" id="IPR001088">
    <property type="entry name" value="Glyco_hydro_4"/>
</dbReference>
<dbReference type="GO" id="GO:0046872">
    <property type="term" value="F:metal ion binding"/>
    <property type="evidence" value="ECO:0007669"/>
    <property type="project" value="UniProtKB-KW"/>
</dbReference>
<dbReference type="RefSeq" id="WP_076758075.1">
    <property type="nucleotide sequence ID" value="NZ_JARMMH010000007.1"/>
</dbReference>
<dbReference type="CDD" id="cd05296">
    <property type="entry name" value="GH4_P_beta_glucosidase"/>
    <property type="match status" value="1"/>
</dbReference>
<dbReference type="PRINTS" id="PR00732">
    <property type="entry name" value="GLHYDRLASE4"/>
</dbReference>
<comment type="cofactor">
    <cofactor evidence="10">
        <name>NAD(+)</name>
        <dbReference type="ChEBI" id="CHEBI:57540"/>
    </cofactor>
    <text evidence="10">Binds 1 NAD(+) per subunit.</text>
</comment>
<dbReference type="Pfam" id="PF02056">
    <property type="entry name" value="Glyco_hydro_4"/>
    <property type="match status" value="1"/>
</dbReference>
<accession>A0A1R1S3B4</accession>
<evidence type="ECO:0000256" key="1">
    <source>
        <dbReference type="ARBA" id="ARBA00010141"/>
    </source>
</evidence>
<dbReference type="PANTHER" id="PTHR32092:SF5">
    <property type="entry name" value="6-PHOSPHO-BETA-GLUCOSIDASE"/>
    <property type="match status" value="1"/>
</dbReference>
<dbReference type="SUPFAM" id="SSF56327">
    <property type="entry name" value="LDH C-terminal domain-like"/>
    <property type="match status" value="1"/>
</dbReference>
<comment type="caution">
    <text evidence="12">The sequence shown here is derived from an EMBL/GenBank/DDBJ whole genome shotgun (WGS) entry which is preliminary data.</text>
</comment>
<dbReference type="SUPFAM" id="SSF51735">
    <property type="entry name" value="NAD(P)-binding Rossmann-fold domains"/>
    <property type="match status" value="1"/>
</dbReference>
<sequence>MALKLVIIGGGSSYTPEIIEGIIKRHQHFPVKEIVLVDIEEGEEKVRITSELAKRMIKHADVPIELSYTKDRAKALKHADFVTVQIRVGGLKARALDERIPLSHGLIGQETNGAGGIFKALRTIPVMLDIARDIKEICPEAWLINFTNPAGIVTEALLKHGAHQKVIGVCNIPYNMKNSIAEIFDVNVNRVMIEFAGLNHFVFGQKVWIDGVDRTEETIDHLLNDTIDYSPSNIAMLPWNRQFLRSLRMLPNPYHQYYYQYEDVLAKDIEAYKNKGTRAEAVMEVEKQLFEKYKDADIHEKPKELEERGGAYYSESACSLMNSLYHHSMDIQTVNTLNKGSIPDLPHDAVIEVNSVITKSGPIPLTVGKLPDSISGAVISMKKFEQLVIEAAVTGDDNMLYSAMIMNPLISSDHKAQSVMNEMLEAHKRYLPQFFEEANVHDETK</sequence>
<comment type="similarity">
    <text evidence="1 10">Belongs to the glycosyl hydrolase 4 family.</text>
</comment>
<dbReference type="InterPro" id="IPR036291">
    <property type="entry name" value="NAD(P)-bd_dom_sf"/>
</dbReference>
<gene>
    <name evidence="12" type="ORF">BW143_10270</name>
</gene>
<keyword evidence="8" id="KW-0408">Iron</keyword>
<dbReference type="Pfam" id="PF11975">
    <property type="entry name" value="Glyco_hydro_4C"/>
    <property type="match status" value="1"/>
</dbReference>
<evidence type="ECO:0000259" key="11">
    <source>
        <dbReference type="Pfam" id="PF11975"/>
    </source>
</evidence>
<keyword evidence="8" id="KW-0170">Cobalt</keyword>
<dbReference type="EMBL" id="MTJL01000017">
    <property type="protein sequence ID" value="OMI05806.1"/>
    <property type="molecule type" value="Genomic_DNA"/>
</dbReference>
<evidence type="ECO:0000256" key="5">
    <source>
        <dbReference type="ARBA" id="ARBA00023211"/>
    </source>
</evidence>
<keyword evidence="6 10" id="KW-0326">Glycosidase</keyword>
<dbReference type="AlphaFoldDB" id="A0A1R1QM98"/>
<protein>
    <submittedName>
        <fullName evidence="12">6-phospho-beta-glucosidase</fullName>
    </submittedName>
</protein>
<reference evidence="12 13" key="1">
    <citation type="submission" date="2017-01" db="EMBL/GenBank/DDBJ databases">
        <title>Bacillus phylogenomics.</title>
        <authorList>
            <person name="Dunlap C."/>
        </authorList>
    </citation>
    <scope>NUCLEOTIDE SEQUENCE [LARGE SCALE GENOMIC DNA]</scope>
    <source>
        <strain evidence="12 13">NRRL B-41282</strain>
    </source>
</reference>
<organism evidence="12 13">
    <name type="scientific">Bacillus swezeyi</name>
    <dbReference type="NCBI Taxonomy" id="1925020"/>
    <lineage>
        <taxon>Bacteria</taxon>
        <taxon>Bacillati</taxon>
        <taxon>Bacillota</taxon>
        <taxon>Bacilli</taxon>
        <taxon>Bacillales</taxon>
        <taxon>Bacillaceae</taxon>
        <taxon>Bacillus</taxon>
    </lineage>
</organism>
<proteinExistence type="inferred from homology"/>
<name>A0A1R1QM98_9BACI</name>
<evidence type="ECO:0000313" key="12">
    <source>
        <dbReference type="EMBL" id="OMI05806.1"/>
    </source>
</evidence>
<dbReference type="InterPro" id="IPR015955">
    <property type="entry name" value="Lactate_DH/Glyco_Ohase_4_C"/>
</dbReference>
<feature type="binding site" evidence="7">
    <location>
        <position position="94"/>
    </location>
    <ligand>
        <name>substrate</name>
    </ligand>
</feature>
<dbReference type="PANTHER" id="PTHR32092">
    <property type="entry name" value="6-PHOSPHO-BETA-GLUCOSIDASE-RELATED"/>
    <property type="match status" value="1"/>
</dbReference>
<dbReference type="PROSITE" id="PS01324">
    <property type="entry name" value="GLYCOSYL_HYDROL_F4"/>
    <property type="match status" value="1"/>
</dbReference>
<keyword evidence="4 10" id="KW-0520">NAD</keyword>
<feature type="site" description="Increases basicity of active site Tyr" evidence="9">
    <location>
        <position position="110"/>
    </location>
</feature>
<evidence type="ECO:0000256" key="4">
    <source>
        <dbReference type="ARBA" id="ARBA00023027"/>
    </source>
</evidence>
<dbReference type="OrthoDB" id="9808275at2"/>
<keyword evidence="8" id="KW-0533">Nickel</keyword>
<evidence type="ECO:0000256" key="8">
    <source>
        <dbReference type="PIRSR" id="PIRSR601088-3"/>
    </source>
</evidence>